<keyword evidence="2" id="KW-1133">Transmembrane helix</keyword>
<dbReference type="InterPro" id="IPR015943">
    <property type="entry name" value="WD40/YVTN_repeat-like_dom_sf"/>
</dbReference>
<keyword evidence="2" id="KW-0812">Transmembrane</keyword>
<proteinExistence type="predicted"/>
<dbReference type="Pfam" id="PF07495">
    <property type="entry name" value="Y_Y_Y"/>
    <property type="match status" value="1"/>
</dbReference>
<dbReference type="Gene3D" id="2.130.10.10">
    <property type="entry name" value="YVTN repeat-like/Quinoprotein amine dehydrogenase"/>
    <property type="match status" value="2"/>
</dbReference>
<organism evidence="4 5">
    <name type="scientific">Flavobacterium beibuense</name>
    <dbReference type="NCBI Taxonomy" id="657326"/>
    <lineage>
        <taxon>Bacteria</taxon>
        <taxon>Pseudomonadati</taxon>
        <taxon>Bacteroidota</taxon>
        <taxon>Flavobacteriia</taxon>
        <taxon>Flavobacteriales</taxon>
        <taxon>Flavobacteriaceae</taxon>
        <taxon>Flavobacterium</taxon>
    </lineage>
</organism>
<accession>A0A444WER9</accession>
<keyword evidence="5" id="KW-1185">Reference proteome</keyword>
<feature type="transmembrane region" description="Helical" evidence="2">
    <location>
        <begin position="728"/>
        <end position="749"/>
    </location>
</feature>
<dbReference type="EMBL" id="JUIW01000003">
    <property type="protein sequence ID" value="RYJ44350.1"/>
    <property type="molecule type" value="Genomic_DNA"/>
</dbReference>
<feature type="domain" description="HTH luxR-type" evidence="3">
    <location>
        <begin position="873"/>
        <end position="930"/>
    </location>
</feature>
<keyword evidence="2" id="KW-0472">Membrane</keyword>
<dbReference type="SUPFAM" id="SSF50998">
    <property type="entry name" value="Quinoprotein alcohol dehydrogenase-like"/>
    <property type="match status" value="1"/>
</dbReference>
<dbReference type="SMART" id="SM00421">
    <property type="entry name" value="HTH_LUXR"/>
    <property type="match status" value="1"/>
</dbReference>
<dbReference type="Pfam" id="PF07494">
    <property type="entry name" value="Reg_prop"/>
    <property type="match status" value="1"/>
</dbReference>
<evidence type="ECO:0000313" key="4">
    <source>
        <dbReference type="EMBL" id="RYJ44350.1"/>
    </source>
</evidence>
<sequence length="933" mass="107835">MKKITTLLLFFYTLTGLCQDLPPILKYSTGIYNAGNQNWMITQDKNHFMYFANNGGLLEYNGTAWTLYPSPNETIIRSVKVIGDKIYTGCYMEFGYWTRQENGSLTYTSLSEKIKNKILDDEQFWNIAQYDHWVIFQSLNQIFIYNTQKQTYTIFKPETGVNKIFRVGNRIFYQTFGTGLYEIENGKSRQVDTNPLLTENKIINIYPYNEGLLIQTQYNGLLEYKDGKVTKWVTEADEELKLSSIYSGQKLSDGSLALGTVSNGIFILSPEGKVRYHITQNKGLSNNTALSLYEDDDKNVWIGLDNGINCINLQSAVRSFVDDTGFLGTVYASALYHNTLYIGTNQGLFYKTYQSDEEFKFIPGTKGQVWSLYQYDDTLFCGHDSGTFIITGNQARQLFAASGTWKFEPHPTNKNMLVQGNYYGISILEKNNGSWKFKNKIEGFDYSSRYFALLGNNEIYISHEYKGVFRIKVNNTYTRVEDSETYKTPEKGKNASLARFNNTIYYASKEGFYTLNPKNKKFEKDEKLSQVFRQDEYMSGKLMPDKSGKLWFFTRNYMNYFSSGKLTTELKQNSIAIPSSLTNSMLGFENITQINQNVYLIGTTDGYYTINLNELNFKSNTITITGITGNSLNQKPSPVITNQEGEFKYAENNLTFFYTVPEYNKYANTEFQFMLEGMQNEWSEWTNKPVTAFKNLPAGSYTFKVRAKTGNSVSVNTATYTFTILKPWYATNFAIIIYIIFAIIAAYLINRAYKNYYQRQREKLIEENNRLLEIKELENEQELMRVKNEQLEQDFENKNRELAVSTMNLIKKNELLSMIKEDLKKTGTGTDRNIKSVITTINKNINEDDTWDMFKEAFNNADKDFLKKVKSIHPSLTPNDLRLCAYLRLNLSSKEIAPLLNISVRSVEIKRYRLRKKMDLPHELGLVEYILSL</sequence>
<dbReference type="Gene3D" id="1.10.10.10">
    <property type="entry name" value="Winged helix-like DNA-binding domain superfamily/Winged helix DNA-binding domain"/>
    <property type="match status" value="1"/>
</dbReference>
<protein>
    <submittedName>
        <fullName evidence="4">Putative transcriptional regulator</fullName>
    </submittedName>
</protein>
<name>A0A444WER9_9FLAO</name>
<comment type="caution">
    <text evidence="4">The sequence shown here is derived from an EMBL/GenBank/DDBJ whole genome shotgun (WGS) entry which is preliminary data.</text>
</comment>
<feature type="coiled-coil region" evidence="1">
    <location>
        <begin position="757"/>
        <end position="808"/>
    </location>
</feature>
<dbReference type="Gene3D" id="2.60.40.10">
    <property type="entry name" value="Immunoglobulins"/>
    <property type="match status" value="1"/>
</dbReference>
<evidence type="ECO:0000313" key="5">
    <source>
        <dbReference type="Proteomes" id="UP000289775"/>
    </source>
</evidence>
<dbReference type="AlphaFoldDB" id="A0A444WER9"/>
<evidence type="ECO:0000256" key="2">
    <source>
        <dbReference type="SAM" id="Phobius"/>
    </source>
</evidence>
<reference evidence="4 5" key="1">
    <citation type="submission" date="2014-12" db="EMBL/GenBank/DDBJ databases">
        <title>Genome sequence of Flavobacterium beibuense RSKm HC5.</title>
        <authorList>
            <person name="Kim J.F."/>
            <person name="Song J.Y."/>
            <person name="Kwak M.-J."/>
            <person name="Lee S.-W."/>
        </authorList>
    </citation>
    <scope>NUCLEOTIDE SEQUENCE [LARGE SCALE GENOMIC DNA]</scope>
    <source>
        <strain evidence="4 5">RSKm HC5</strain>
    </source>
</reference>
<dbReference type="Proteomes" id="UP000289775">
    <property type="component" value="Unassembled WGS sequence"/>
</dbReference>
<dbReference type="RefSeq" id="WP_242501827.1">
    <property type="nucleotide sequence ID" value="NZ_JUIW01000003.1"/>
</dbReference>
<dbReference type="GO" id="GO:0003677">
    <property type="term" value="F:DNA binding"/>
    <property type="evidence" value="ECO:0007669"/>
    <property type="project" value="InterPro"/>
</dbReference>
<dbReference type="InterPro" id="IPR011123">
    <property type="entry name" value="Y_Y_Y"/>
</dbReference>
<dbReference type="InterPro" id="IPR000792">
    <property type="entry name" value="Tscrpt_reg_LuxR_C"/>
</dbReference>
<dbReference type="InterPro" id="IPR013783">
    <property type="entry name" value="Ig-like_fold"/>
</dbReference>
<gene>
    <name evidence="4" type="ORF">NU09_0960</name>
</gene>
<evidence type="ECO:0000259" key="3">
    <source>
        <dbReference type="SMART" id="SM00421"/>
    </source>
</evidence>
<keyword evidence="1" id="KW-0175">Coiled coil</keyword>
<dbReference type="InterPro" id="IPR011110">
    <property type="entry name" value="Reg_prop"/>
</dbReference>
<dbReference type="InterPro" id="IPR016032">
    <property type="entry name" value="Sig_transdc_resp-reg_C-effctor"/>
</dbReference>
<dbReference type="InterPro" id="IPR011047">
    <property type="entry name" value="Quinoprotein_ADH-like_sf"/>
</dbReference>
<dbReference type="InterPro" id="IPR036388">
    <property type="entry name" value="WH-like_DNA-bd_sf"/>
</dbReference>
<evidence type="ECO:0000256" key="1">
    <source>
        <dbReference type="SAM" id="Coils"/>
    </source>
</evidence>
<dbReference type="GO" id="GO:0006355">
    <property type="term" value="P:regulation of DNA-templated transcription"/>
    <property type="evidence" value="ECO:0007669"/>
    <property type="project" value="InterPro"/>
</dbReference>
<dbReference type="SUPFAM" id="SSF46894">
    <property type="entry name" value="C-terminal effector domain of the bipartite response regulators"/>
    <property type="match status" value="1"/>
</dbReference>